<keyword evidence="5" id="KW-0560">Oxidoreductase</keyword>
<evidence type="ECO:0000256" key="2">
    <source>
        <dbReference type="ARBA" id="ARBA00023157"/>
    </source>
</evidence>
<proteinExistence type="predicted"/>
<dbReference type="SUPFAM" id="SSF49742">
    <property type="entry name" value="PHM/PNGase F"/>
    <property type="match status" value="1"/>
</dbReference>
<dbReference type="Gene3D" id="2.60.120.230">
    <property type="match status" value="1"/>
</dbReference>
<keyword evidence="2" id="KW-1015">Disulfide bond</keyword>
<protein>
    <submittedName>
        <fullName evidence="5">Peptidylglycine alpha-hydroxylating monooxygenase</fullName>
    </submittedName>
</protein>
<dbReference type="OrthoDB" id="10044505at2759"/>
<feature type="domain" description="Copper type II ascorbate-dependent monooxygenase C-terminal" evidence="4">
    <location>
        <begin position="1"/>
        <end position="74"/>
    </location>
</feature>
<evidence type="ECO:0000256" key="3">
    <source>
        <dbReference type="ARBA" id="ARBA00023180"/>
    </source>
</evidence>
<dbReference type="OMA" id="NEDHRIY"/>
<feature type="non-terminal residue" evidence="5">
    <location>
        <position position="94"/>
    </location>
</feature>
<gene>
    <name evidence="5" type="ORF">X975_21517</name>
</gene>
<name>A0A087TWA7_STEMI</name>
<keyword evidence="5" id="KW-0503">Monooxygenase</keyword>
<accession>A0A087TWA7</accession>
<dbReference type="InterPro" id="IPR008977">
    <property type="entry name" value="PHM/PNGase_F_dom_sf"/>
</dbReference>
<sequence>MFYPVENKDLTIEYGDILAARCTMFNFRDRDTFIGPTGDDEMCNFYMMYYVDGDRSMSEKYCFSDGPSNYYWEMDPIINYVPSSIEKSASSLED</sequence>
<dbReference type="GO" id="GO:0016715">
    <property type="term" value="F:oxidoreductase activity, acting on paired donors, with incorporation or reduction of molecular oxygen, reduced ascorbate as one donor, and incorporation of one atom of oxygen"/>
    <property type="evidence" value="ECO:0007669"/>
    <property type="project" value="InterPro"/>
</dbReference>
<dbReference type="PANTHER" id="PTHR10680:SF14">
    <property type="entry name" value="PEPTIDYL-GLYCINE ALPHA-AMIDATING MONOOXYGENASE"/>
    <property type="match status" value="1"/>
</dbReference>
<dbReference type="InterPro" id="IPR024548">
    <property type="entry name" value="Cu2_monoox_C"/>
</dbReference>
<evidence type="ECO:0000259" key="4">
    <source>
        <dbReference type="Pfam" id="PF03712"/>
    </source>
</evidence>
<organism evidence="5 6">
    <name type="scientific">Stegodyphus mimosarum</name>
    <name type="common">African social velvet spider</name>
    <dbReference type="NCBI Taxonomy" id="407821"/>
    <lineage>
        <taxon>Eukaryota</taxon>
        <taxon>Metazoa</taxon>
        <taxon>Ecdysozoa</taxon>
        <taxon>Arthropoda</taxon>
        <taxon>Chelicerata</taxon>
        <taxon>Arachnida</taxon>
        <taxon>Araneae</taxon>
        <taxon>Araneomorphae</taxon>
        <taxon>Entelegynae</taxon>
        <taxon>Eresoidea</taxon>
        <taxon>Eresidae</taxon>
        <taxon>Stegodyphus</taxon>
    </lineage>
</organism>
<dbReference type="EMBL" id="KK117045">
    <property type="protein sequence ID" value="KFM69396.1"/>
    <property type="molecule type" value="Genomic_DNA"/>
</dbReference>
<dbReference type="PANTHER" id="PTHR10680">
    <property type="entry name" value="PEPTIDYL-GLYCINE ALPHA-AMIDATING MONOOXYGENASE"/>
    <property type="match status" value="1"/>
</dbReference>
<dbReference type="AlphaFoldDB" id="A0A087TWA7"/>
<dbReference type="Pfam" id="PF03712">
    <property type="entry name" value="Cu2_monoox_C"/>
    <property type="match status" value="1"/>
</dbReference>
<keyword evidence="1" id="KW-0732">Signal</keyword>
<dbReference type="Proteomes" id="UP000054359">
    <property type="component" value="Unassembled WGS sequence"/>
</dbReference>
<reference evidence="5 6" key="1">
    <citation type="submission" date="2013-11" db="EMBL/GenBank/DDBJ databases">
        <title>Genome sequencing of Stegodyphus mimosarum.</title>
        <authorList>
            <person name="Bechsgaard J."/>
        </authorList>
    </citation>
    <scope>NUCLEOTIDE SEQUENCE [LARGE SCALE GENOMIC DNA]</scope>
</reference>
<evidence type="ECO:0000256" key="1">
    <source>
        <dbReference type="ARBA" id="ARBA00022729"/>
    </source>
</evidence>
<keyword evidence="6" id="KW-1185">Reference proteome</keyword>
<evidence type="ECO:0000313" key="6">
    <source>
        <dbReference type="Proteomes" id="UP000054359"/>
    </source>
</evidence>
<dbReference type="InterPro" id="IPR014784">
    <property type="entry name" value="Cu2_ascorb_mOase-like_C"/>
</dbReference>
<keyword evidence="3" id="KW-0325">Glycoprotein</keyword>
<evidence type="ECO:0000313" key="5">
    <source>
        <dbReference type="EMBL" id="KFM69396.1"/>
    </source>
</evidence>
<dbReference type="GO" id="GO:0005576">
    <property type="term" value="C:extracellular region"/>
    <property type="evidence" value="ECO:0007669"/>
    <property type="project" value="TreeGrafter"/>
</dbReference>